<dbReference type="RefSeq" id="WP_006782502.1">
    <property type="nucleotide sequence ID" value="NZ_CP040506.1"/>
</dbReference>
<dbReference type="OrthoDB" id="2088330at2"/>
<accession>G5ILY6</accession>
<proteinExistence type="predicted"/>
<keyword evidence="2" id="KW-1185">Reference proteome</keyword>
<dbReference type="AlphaFoldDB" id="G5ILY6"/>
<name>G5ILY6_9FIRM</name>
<dbReference type="SUPFAM" id="SSF51735">
    <property type="entry name" value="NAD(P)-binding Rossmann-fold domains"/>
    <property type="match status" value="1"/>
</dbReference>
<dbReference type="Proteomes" id="UP000005384">
    <property type="component" value="Unassembled WGS sequence"/>
</dbReference>
<dbReference type="HOGENOM" id="CLU_1336082_0_0_9"/>
<dbReference type="EMBL" id="ADLN01000120">
    <property type="protein sequence ID" value="EHI57405.1"/>
    <property type="molecule type" value="Genomic_DNA"/>
</dbReference>
<protein>
    <submittedName>
        <fullName evidence="1">Uncharacterized protein</fullName>
    </submittedName>
</protein>
<organism evidence="1 2">
    <name type="scientific">Hungatella hathewayi WAL-18680</name>
    <dbReference type="NCBI Taxonomy" id="742737"/>
    <lineage>
        <taxon>Bacteria</taxon>
        <taxon>Bacillati</taxon>
        <taxon>Bacillota</taxon>
        <taxon>Clostridia</taxon>
        <taxon>Lachnospirales</taxon>
        <taxon>Lachnospiraceae</taxon>
        <taxon>Hungatella</taxon>
    </lineage>
</organism>
<reference evidence="1 2" key="1">
    <citation type="submission" date="2011-08" db="EMBL/GenBank/DDBJ databases">
        <title>The Genome Sequence of Clostridium hathewayi WAL-18680.</title>
        <authorList>
            <consortium name="The Broad Institute Genome Sequencing Platform"/>
            <person name="Earl A."/>
            <person name="Ward D."/>
            <person name="Feldgarden M."/>
            <person name="Gevers D."/>
            <person name="Finegold S.M."/>
            <person name="Summanen P.H."/>
            <person name="Molitoris D.R."/>
            <person name="Song M."/>
            <person name="Daigneault M."/>
            <person name="Allen-Vercoe E."/>
            <person name="Young S.K."/>
            <person name="Zeng Q."/>
            <person name="Gargeya S."/>
            <person name="Fitzgerald M."/>
            <person name="Haas B."/>
            <person name="Abouelleil A."/>
            <person name="Alvarado L."/>
            <person name="Arachchi H.M."/>
            <person name="Berlin A."/>
            <person name="Brown A."/>
            <person name="Chapman S.B."/>
            <person name="Chen Z."/>
            <person name="Dunbar C."/>
            <person name="Freedman E."/>
            <person name="Gearin G."/>
            <person name="Gellesch M."/>
            <person name="Goldberg J."/>
            <person name="Griggs A."/>
            <person name="Gujja S."/>
            <person name="Heiman D."/>
            <person name="Howarth C."/>
            <person name="Larson L."/>
            <person name="Lui A."/>
            <person name="MacDonald P.J.P."/>
            <person name="Montmayeur A."/>
            <person name="Murphy C."/>
            <person name="Neiman D."/>
            <person name="Pearson M."/>
            <person name="Priest M."/>
            <person name="Roberts A."/>
            <person name="Saif S."/>
            <person name="Shea T."/>
            <person name="Shenoy N."/>
            <person name="Sisk P."/>
            <person name="Stolte C."/>
            <person name="Sykes S."/>
            <person name="Wortman J."/>
            <person name="Nusbaum C."/>
            <person name="Birren B."/>
        </authorList>
    </citation>
    <scope>NUCLEOTIDE SEQUENCE [LARGE SCALE GENOMIC DNA]</scope>
    <source>
        <strain evidence="1 2">WAL-18680</strain>
    </source>
</reference>
<comment type="caution">
    <text evidence="1">The sequence shown here is derived from an EMBL/GenBank/DDBJ whole genome shotgun (WGS) entry which is preliminary data.</text>
</comment>
<gene>
    <name evidence="1" type="ORF">HMPREF9473_04514</name>
</gene>
<dbReference type="InterPro" id="IPR036291">
    <property type="entry name" value="NAD(P)-bd_dom_sf"/>
</dbReference>
<sequence>MMMQAEQDLTAVIWGRKTAVCAGIEECLKRNGWRTVYASAEDGGELVWDLEYDCPDCPLDLLIFGDDSDLFTHTGTIYENQERAAVLGAFDFHVNGALYALHTLLPRLERGKLKRICYVTTKESSNNMCYDNESYGEHMIRVARNMQARIMMNRLRPEGYTFRVFCCCTPWKQQESGKRAAAYFLKDRSRDESNLLHSDEDRLVMRDEAGREIPW</sequence>
<dbReference type="PATRIC" id="fig|742737.3.peg.4500"/>
<evidence type="ECO:0000313" key="1">
    <source>
        <dbReference type="EMBL" id="EHI57405.1"/>
    </source>
</evidence>
<evidence type="ECO:0000313" key="2">
    <source>
        <dbReference type="Proteomes" id="UP000005384"/>
    </source>
</evidence>